<evidence type="ECO:0000256" key="8">
    <source>
        <dbReference type="PROSITE-ProRule" id="PRU00703"/>
    </source>
</evidence>
<evidence type="ECO:0008006" key="15">
    <source>
        <dbReference type="Google" id="ProtNLM"/>
    </source>
</evidence>
<dbReference type="RefSeq" id="WP_008990435.1">
    <property type="nucleotide sequence ID" value="NZ_AMSG01000002.1"/>
</dbReference>
<evidence type="ECO:0000256" key="6">
    <source>
        <dbReference type="ARBA" id="ARBA00023122"/>
    </source>
</evidence>
<feature type="transmembrane region" description="Helical" evidence="10">
    <location>
        <begin position="98"/>
        <end position="119"/>
    </location>
</feature>
<dbReference type="Gene3D" id="3.30.465.10">
    <property type="match status" value="1"/>
</dbReference>
<keyword evidence="2" id="KW-1003">Cell membrane</keyword>
<dbReference type="SUPFAM" id="SSF54631">
    <property type="entry name" value="CBS-domain pair"/>
    <property type="match status" value="1"/>
</dbReference>
<dbReference type="Pfam" id="PF03471">
    <property type="entry name" value="CorC_HlyC"/>
    <property type="match status" value="1"/>
</dbReference>
<dbReference type="AlphaFoldDB" id="K2Q6E5"/>
<feature type="domain" description="CBS" evidence="11">
    <location>
        <begin position="278"/>
        <end position="335"/>
    </location>
</feature>
<feature type="domain" description="CNNM transmembrane" evidence="12">
    <location>
        <begin position="1"/>
        <end position="196"/>
    </location>
</feature>
<feature type="transmembrane region" description="Helical" evidence="10">
    <location>
        <begin position="6"/>
        <end position="26"/>
    </location>
</feature>
<reference evidence="13 14" key="1">
    <citation type="journal article" date="2012" name="J. Bacteriol.">
        <title>Genome Sequence of Galbibacter marinum Type Strain ck-I2-15.</title>
        <authorList>
            <person name="Lai Q."/>
            <person name="Li C."/>
            <person name="Shao Z."/>
        </authorList>
    </citation>
    <scope>NUCLEOTIDE SEQUENCE [LARGE SCALE GENOMIC DNA]</scope>
    <source>
        <strain evidence="14">ck-I2-15</strain>
    </source>
</reference>
<dbReference type="InterPro" id="IPR044751">
    <property type="entry name" value="Ion_transp-like_CBS"/>
</dbReference>
<dbReference type="InterPro" id="IPR000644">
    <property type="entry name" value="CBS_dom"/>
</dbReference>
<dbReference type="SUPFAM" id="SSF56176">
    <property type="entry name" value="FAD-binding/transporter-associated domain-like"/>
    <property type="match status" value="1"/>
</dbReference>
<organism evidence="13 14">
    <name type="scientific">Galbibacter marinus</name>
    <dbReference type="NCBI Taxonomy" id="555500"/>
    <lineage>
        <taxon>Bacteria</taxon>
        <taxon>Pseudomonadati</taxon>
        <taxon>Bacteroidota</taxon>
        <taxon>Flavobacteriia</taxon>
        <taxon>Flavobacteriales</taxon>
        <taxon>Flavobacteriaceae</taxon>
        <taxon>Galbibacter</taxon>
    </lineage>
</organism>
<dbReference type="InterPro" id="IPR051676">
    <property type="entry name" value="UPF0053_domain"/>
</dbReference>
<dbReference type="GO" id="GO:0050660">
    <property type="term" value="F:flavin adenine dinucleotide binding"/>
    <property type="evidence" value="ECO:0007669"/>
    <property type="project" value="InterPro"/>
</dbReference>
<dbReference type="InterPro" id="IPR016169">
    <property type="entry name" value="FAD-bd_PCMH_sub2"/>
</dbReference>
<evidence type="ECO:0000256" key="3">
    <source>
        <dbReference type="ARBA" id="ARBA00022692"/>
    </source>
</evidence>
<dbReference type="OrthoDB" id="9798188at2"/>
<comment type="caution">
    <text evidence="13">The sequence shown here is derived from an EMBL/GenBank/DDBJ whole genome shotgun (WGS) entry which is preliminary data.</text>
</comment>
<name>K2Q6E5_9FLAO</name>
<dbReference type="STRING" id="555500.I215_02798"/>
<dbReference type="InterPro" id="IPR046342">
    <property type="entry name" value="CBS_dom_sf"/>
</dbReference>
<dbReference type="PANTHER" id="PTHR43099:SF2">
    <property type="entry name" value="UPF0053 PROTEIN YRKA"/>
    <property type="match status" value="1"/>
</dbReference>
<evidence type="ECO:0000256" key="10">
    <source>
        <dbReference type="SAM" id="Phobius"/>
    </source>
</evidence>
<feature type="transmembrane region" description="Helical" evidence="10">
    <location>
        <begin position="55"/>
        <end position="78"/>
    </location>
</feature>
<dbReference type="Pfam" id="PF01595">
    <property type="entry name" value="CNNM"/>
    <property type="match status" value="1"/>
</dbReference>
<keyword evidence="5 9" id="KW-1133">Transmembrane helix</keyword>
<dbReference type="Pfam" id="PF00571">
    <property type="entry name" value="CBS"/>
    <property type="match status" value="2"/>
</dbReference>
<evidence type="ECO:0000313" key="14">
    <source>
        <dbReference type="Proteomes" id="UP000007364"/>
    </source>
</evidence>
<evidence type="ECO:0000259" key="11">
    <source>
        <dbReference type="PROSITE" id="PS51371"/>
    </source>
</evidence>
<evidence type="ECO:0000256" key="9">
    <source>
        <dbReference type="PROSITE-ProRule" id="PRU01193"/>
    </source>
</evidence>
<evidence type="ECO:0000256" key="2">
    <source>
        <dbReference type="ARBA" id="ARBA00022475"/>
    </source>
</evidence>
<dbReference type="GO" id="GO:0005886">
    <property type="term" value="C:plasma membrane"/>
    <property type="evidence" value="ECO:0007669"/>
    <property type="project" value="UniProtKB-SubCell"/>
</dbReference>
<gene>
    <name evidence="13" type="ORF">I215_02798</name>
</gene>
<dbReference type="InterPro" id="IPR005170">
    <property type="entry name" value="Transptr-assoc_dom"/>
</dbReference>
<feature type="domain" description="CBS" evidence="11">
    <location>
        <begin position="215"/>
        <end position="275"/>
    </location>
</feature>
<accession>K2Q6E5</accession>
<keyword evidence="6 8" id="KW-0129">CBS domain</keyword>
<proteinExistence type="predicted"/>
<dbReference type="CDD" id="cd04590">
    <property type="entry name" value="CBS_pair_CorC_HlyC_assoc"/>
    <property type="match status" value="1"/>
</dbReference>
<sequence length="434" mass="48539">MELIIIFILTLLNGFFALSEIALVSVNKSRIQHKADDGNKNAVLVLRLLDNPENFLSSVQVGITLIGIVAGAYGGATLTGDMVEFLSQFSFLGGAVDSISMIVVIGTITYFTIVLGELVPKTIAMNNPENIALFCVPIVNVFTKITYPFVKLLSISTKLILRIIRIKENDAERVSEDELRFILKVAGKQGVLETEESQAMQNLISFTDQTAKSLMTHSFEVEWIDYNSTKEEIFDKIKESAHSRFLVGEGSLDVLKGIVYVKDLLNSYNDPDFSLDKILTSPIFIIQNTPAFKILNQFKDEKQYLGVVVDEFGSVRGIITLHDLIEAVMGDLPDEDEHEEEKHITQRKGGDYFLSGRTPIWELNQFFSQKVIEDNTGRFSTISGFLIDQLKSMPRTGDVVETSAYSFEIIDMDGVRIDKVLMSLKSDSSKSFHE</sequence>
<keyword evidence="4" id="KW-0677">Repeat</keyword>
<dbReference type="Gene3D" id="3.10.580.10">
    <property type="entry name" value="CBS-domain"/>
    <property type="match status" value="1"/>
</dbReference>
<evidence type="ECO:0000256" key="7">
    <source>
        <dbReference type="ARBA" id="ARBA00023136"/>
    </source>
</evidence>
<dbReference type="PATRIC" id="fig|555500.3.peg.583"/>
<keyword evidence="7 9" id="KW-0472">Membrane</keyword>
<dbReference type="PROSITE" id="PS51846">
    <property type="entry name" value="CNNM"/>
    <property type="match status" value="1"/>
</dbReference>
<dbReference type="SMART" id="SM01091">
    <property type="entry name" value="CorC_HlyC"/>
    <property type="match status" value="1"/>
</dbReference>
<dbReference type="EMBL" id="AMSG01000002">
    <property type="protein sequence ID" value="EKF56416.1"/>
    <property type="molecule type" value="Genomic_DNA"/>
</dbReference>
<keyword evidence="3 9" id="KW-0812">Transmembrane</keyword>
<comment type="subcellular location">
    <subcellularLocation>
        <location evidence="1">Cell membrane</location>
        <topology evidence="1">Multi-pass membrane protein</topology>
    </subcellularLocation>
</comment>
<dbReference type="Proteomes" id="UP000007364">
    <property type="component" value="Unassembled WGS sequence"/>
</dbReference>
<dbReference type="InterPro" id="IPR036318">
    <property type="entry name" value="FAD-bd_PCMH-like_sf"/>
</dbReference>
<keyword evidence="14" id="KW-1185">Reference proteome</keyword>
<dbReference type="PANTHER" id="PTHR43099">
    <property type="entry name" value="UPF0053 PROTEIN YRKA"/>
    <property type="match status" value="1"/>
</dbReference>
<dbReference type="eggNOG" id="COG1253">
    <property type="taxonomic scope" value="Bacteria"/>
</dbReference>
<evidence type="ECO:0000256" key="1">
    <source>
        <dbReference type="ARBA" id="ARBA00004651"/>
    </source>
</evidence>
<protein>
    <recommendedName>
        <fullName evidence="15">HlyC/CorC family transporter</fullName>
    </recommendedName>
</protein>
<dbReference type="PROSITE" id="PS51371">
    <property type="entry name" value="CBS"/>
    <property type="match status" value="2"/>
</dbReference>
<evidence type="ECO:0000313" key="13">
    <source>
        <dbReference type="EMBL" id="EKF56416.1"/>
    </source>
</evidence>
<evidence type="ECO:0000256" key="4">
    <source>
        <dbReference type="ARBA" id="ARBA00022737"/>
    </source>
</evidence>
<evidence type="ECO:0000259" key="12">
    <source>
        <dbReference type="PROSITE" id="PS51846"/>
    </source>
</evidence>
<evidence type="ECO:0000256" key="5">
    <source>
        <dbReference type="ARBA" id="ARBA00022989"/>
    </source>
</evidence>
<feature type="transmembrane region" description="Helical" evidence="10">
    <location>
        <begin position="131"/>
        <end position="150"/>
    </location>
</feature>
<dbReference type="InterPro" id="IPR002550">
    <property type="entry name" value="CNNM"/>
</dbReference>